<dbReference type="InterPro" id="IPR005106">
    <property type="entry name" value="Asp/hSer_DH_NAD-bd"/>
</dbReference>
<comment type="catalytic activity">
    <reaction evidence="6">
        <text>L-aspartate + NAD(+) + H2O = oxaloacetate + NH4(+) + NADH + H(+)</text>
        <dbReference type="Rhea" id="RHEA:11788"/>
        <dbReference type="ChEBI" id="CHEBI:15377"/>
        <dbReference type="ChEBI" id="CHEBI:15378"/>
        <dbReference type="ChEBI" id="CHEBI:16452"/>
        <dbReference type="ChEBI" id="CHEBI:28938"/>
        <dbReference type="ChEBI" id="CHEBI:29991"/>
        <dbReference type="ChEBI" id="CHEBI:57540"/>
        <dbReference type="ChEBI" id="CHEBI:57945"/>
        <dbReference type="EC" id="1.4.1.21"/>
    </reaction>
</comment>
<dbReference type="PIRSF" id="PIRSF005227">
    <property type="entry name" value="Asp_dh_NAD_syn"/>
    <property type="match status" value="1"/>
</dbReference>
<comment type="function">
    <text evidence="6">Specifically catalyzes the NAD or NADP-dependent dehydrogenation of L-aspartate to iminoaspartate.</text>
</comment>
<evidence type="ECO:0000259" key="7">
    <source>
        <dbReference type="Pfam" id="PF01958"/>
    </source>
</evidence>
<protein>
    <recommendedName>
        <fullName evidence="6">L-aspartate dehydrogenase</fullName>
        <ecNumber evidence="6">1.4.1.21</ecNumber>
    </recommendedName>
</protein>
<dbReference type="PANTHER" id="PTHR31873:SF6">
    <property type="entry name" value="ASPARTATE DEHYDROGENASE DOMAIN-CONTAINING PROTEIN"/>
    <property type="match status" value="1"/>
</dbReference>
<name>A0ABX5L9V6_9MICC</name>
<accession>A0ABX5L9V6</accession>
<feature type="domain" description="Aspartate/homoserine dehydrogenase NAD-binding" evidence="8">
    <location>
        <begin position="9"/>
        <end position="128"/>
    </location>
</feature>
<dbReference type="InterPro" id="IPR011182">
    <property type="entry name" value="L-Asp_DH"/>
</dbReference>
<evidence type="ECO:0000256" key="4">
    <source>
        <dbReference type="ARBA" id="ARBA00023002"/>
    </source>
</evidence>
<dbReference type="InterPro" id="IPR002811">
    <property type="entry name" value="Asp_DH"/>
</dbReference>
<evidence type="ECO:0000256" key="5">
    <source>
        <dbReference type="ARBA" id="ARBA00023027"/>
    </source>
</evidence>
<feature type="binding site" evidence="6">
    <location>
        <position position="140"/>
    </location>
    <ligand>
        <name>NAD(+)</name>
        <dbReference type="ChEBI" id="CHEBI:57540"/>
    </ligand>
</feature>
<dbReference type="Pfam" id="PF03447">
    <property type="entry name" value="NAD_binding_3"/>
    <property type="match status" value="1"/>
</dbReference>
<evidence type="ECO:0000259" key="8">
    <source>
        <dbReference type="Pfam" id="PF03447"/>
    </source>
</evidence>
<comment type="catalytic activity">
    <reaction evidence="6">
        <text>L-aspartate + NADP(+) + H2O = oxaloacetate + NH4(+) + NADPH + H(+)</text>
        <dbReference type="Rhea" id="RHEA:11784"/>
        <dbReference type="ChEBI" id="CHEBI:15377"/>
        <dbReference type="ChEBI" id="CHEBI:15378"/>
        <dbReference type="ChEBI" id="CHEBI:16452"/>
        <dbReference type="ChEBI" id="CHEBI:28938"/>
        <dbReference type="ChEBI" id="CHEBI:29991"/>
        <dbReference type="ChEBI" id="CHEBI:57783"/>
        <dbReference type="ChEBI" id="CHEBI:58349"/>
        <dbReference type="EC" id="1.4.1.21"/>
    </reaction>
</comment>
<keyword evidence="5 6" id="KW-0520">NAD</keyword>
<keyword evidence="4 6" id="KW-0560">Oxidoreductase</keyword>
<dbReference type="EC" id="1.4.1.21" evidence="6"/>
<feature type="active site" evidence="6">
    <location>
        <position position="247"/>
    </location>
</feature>
<keyword evidence="3 6" id="KW-0521">NADP</keyword>
<dbReference type="PANTHER" id="PTHR31873">
    <property type="entry name" value="L-ASPARTATE DEHYDROGENASE-RELATED"/>
    <property type="match status" value="1"/>
</dbReference>
<feature type="binding site" evidence="6">
    <location>
        <position position="217"/>
    </location>
    <ligand>
        <name>NAD(+)</name>
        <dbReference type="ChEBI" id="CHEBI:57540"/>
    </ligand>
</feature>
<comment type="similarity">
    <text evidence="1 6">Belongs to the L-aspartate dehydrogenase family.</text>
</comment>
<evidence type="ECO:0000313" key="10">
    <source>
        <dbReference type="Proteomes" id="UP000245514"/>
    </source>
</evidence>
<evidence type="ECO:0000256" key="1">
    <source>
        <dbReference type="ARBA" id="ARBA00008331"/>
    </source>
</evidence>
<evidence type="ECO:0000256" key="2">
    <source>
        <dbReference type="ARBA" id="ARBA00022642"/>
    </source>
</evidence>
<comment type="pathway">
    <text evidence="6">Cofactor biosynthesis; NAD(+) biosynthesis; iminoaspartate from L-aspartate (dehydrogenase route): step 1/1.</text>
</comment>
<dbReference type="HAMAP" id="MF_01265">
    <property type="entry name" value="NadX"/>
    <property type="match status" value="1"/>
</dbReference>
<comment type="miscellaneous">
    <text evidence="6">The iminoaspartate product is unstable in aqueous solution and can decompose to oxaloacetate and ammonia.</text>
</comment>
<evidence type="ECO:0000256" key="6">
    <source>
        <dbReference type="HAMAP-Rule" id="MF_01265"/>
    </source>
</evidence>
<sequence>MTLNIALIGYGGIASRVAAAVRNMHDVELVGALVRTPGQAADDGVAELSLNDALADGAAERGADAGGEFARRVDAGGESARRVDLFVECAGVPAVTEYGPAIVAAGKDLLITSVGALADPQLRRTLLDDGPGRVYVTNGAIGGLDILAGAARDGGLDSVALETRKAPASLIQPWMDGGLTEQLRGGSAIRDGKTTEPIVLYEGDVAGAIDKFPANLNVAVALAHATGMWEDTVVKLIADPAANQTKHTITAAGASGTYQFEITNNPLPDSPATSGIVVDSVITGIRTIAGESGVSV</sequence>
<keyword evidence="10" id="KW-1185">Reference proteome</keyword>
<dbReference type="Pfam" id="PF01958">
    <property type="entry name" value="Asp_DH_C"/>
    <property type="match status" value="1"/>
</dbReference>
<dbReference type="Proteomes" id="UP000245514">
    <property type="component" value="Unassembled WGS sequence"/>
</dbReference>
<dbReference type="SUPFAM" id="SSF55347">
    <property type="entry name" value="Glyceraldehyde-3-phosphate dehydrogenase-like, C-terminal domain"/>
    <property type="match status" value="1"/>
</dbReference>
<dbReference type="EMBL" id="QFWG01000002">
    <property type="protein sequence ID" value="PWI28442.1"/>
    <property type="molecule type" value="Genomic_DNA"/>
</dbReference>
<reference evidence="9 10" key="1">
    <citation type="submission" date="2018-05" db="EMBL/GenBank/DDBJ databases">
        <title>Draft Genome Sequence of Arthrobacter cumminsii IME1328, Isolated from a Patient Who Suffered from Foot Ulcers in China.</title>
        <authorList>
            <person name="Li M."/>
            <person name="Jiang Z."/>
            <person name="Sun Q."/>
            <person name="Tong Y."/>
        </authorList>
    </citation>
    <scope>NUCLEOTIDE SEQUENCE [LARGE SCALE GENOMIC DNA]</scope>
    <source>
        <strain evidence="9 10">IME1328</strain>
    </source>
</reference>
<proteinExistence type="inferred from homology"/>
<comment type="caution">
    <text evidence="9">The sequence shown here is derived from an EMBL/GenBank/DDBJ whole genome shotgun (WGS) entry which is preliminary data.</text>
</comment>
<feature type="domain" description="Aspartate dehydrogenase" evidence="7">
    <location>
        <begin position="195"/>
        <end position="282"/>
    </location>
</feature>
<dbReference type="RefSeq" id="WP_109303256.1">
    <property type="nucleotide sequence ID" value="NZ_QFWG01000002.1"/>
</dbReference>
<dbReference type="Gene3D" id="3.40.50.720">
    <property type="entry name" value="NAD(P)-binding Rossmann-like Domain"/>
    <property type="match status" value="1"/>
</dbReference>
<organism evidence="9 10">
    <name type="scientific">Pseudoglutamicibacter cumminsii</name>
    <dbReference type="NCBI Taxonomy" id="156979"/>
    <lineage>
        <taxon>Bacteria</taxon>
        <taxon>Bacillati</taxon>
        <taxon>Actinomycetota</taxon>
        <taxon>Actinomycetes</taxon>
        <taxon>Micrococcales</taxon>
        <taxon>Micrococcaceae</taxon>
        <taxon>Pseudoglutamicibacter</taxon>
    </lineage>
</organism>
<evidence type="ECO:0000256" key="3">
    <source>
        <dbReference type="ARBA" id="ARBA00022857"/>
    </source>
</evidence>
<dbReference type="InterPro" id="IPR020626">
    <property type="entry name" value="Asp_DH_prok"/>
</dbReference>
<gene>
    <name evidence="6" type="primary">nadX</name>
    <name evidence="9" type="ORF">CAY35_03190</name>
</gene>
<dbReference type="SUPFAM" id="SSF51735">
    <property type="entry name" value="NAD(P)-binding Rossmann-fold domains"/>
    <property type="match status" value="1"/>
</dbReference>
<dbReference type="Gene3D" id="3.30.360.10">
    <property type="entry name" value="Dihydrodipicolinate Reductase, domain 2"/>
    <property type="match status" value="1"/>
</dbReference>
<dbReference type="InterPro" id="IPR036291">
    <property type="entry name" value="NAD(P)-bd_dom_sf"/>
</dbReference>
<keyword evidence="2 6" id="KW-0662">Pyridine nucleotide biosynthesis</keyword>
<evidence type="ECO:0000313" key="9">
    <source>
        <dbReference type="EMBL" id="PWI28442.1"/>
    </source>
</evidence>